<dbReference type="EMBL" id="FOMB01000022">
    <property type="protein sequence ID" value="SFD12217.1"/>
    <property type="molecule type" value="Genomic_DNA"/>
</dbReference>
<sequence>MPAIVRERQPGSRMKLFVCDHCGNTVYFENASCERCGHQLGYLPDKNALVSLVESSGLWSTPAFPDDAYVFCENAHHGACNWLIRAVPGGDIYCAACRHNETIPDIANPPNLSRWQVIERAKKRLFYSLERLRLPLKTRNEDPVHGLSFRFLADMPVSVGMPVMTGHDNGIITIALAEADDAEREARRTSMGEPYRTLLGHFRHEIGHHYWDLLVDGQAARLRFTILFGDASANYGQALQRYYANGAPIGWSRTHISAYATAHPWEDFAETFAHYLHITDTVEMAGAFGVRARPRTQDDHLTVDPIRFDPYMEPNFDLIIDYWIPMASMLNSLNRAMGHPDAYPFILTPQVIEKLAFVNSLVHGAPVQAQMARLDAVG</sequence>
<organism evidence="2 3">
    <name type="scientific">Devosia psychrophila</name>
    <dbReference type="NCBI Taxonomy" id="728005"/>
    <lineage>
        <taxon>Bacteria</taxon>
        <taxon>Pseudomonadati</taxon>
        <taxon>Pseudomonadota</taxon>
        <taxon>Alphaproteobacteria</taxon>
        <taxon>Hyphomicrobiales</taxon>
        <taxon>Devosiaceae</taxon>
        <taxon>Devosia</taxon>
    </lineage>
</organism>
<accession>A0A1I1PRC7</accession>
<evidence type="ECO:0000313" key="3">
    <source>
        <dbReference type="Proteomes" id="UP000182258"/>
    </source>
</evidence>
<dbReference type="STRING" id="728005.SAMN04488059_12224"/>
<dbReference type="Pfam" id="PF15887">
    <property type="entry name" value="Peptidase_Mx"/>
    <property type="match status" value="1"/>
</dbReference>
<evidence type="ECO:0000313" key="2">
    <source>
        <dbReference type="EMBL" id="SFD12217.1"/>
    </source>
</evidence>
<proteinExistence type="predicted"/>
<dbReference type="InterPro" id="IPR011201">
    <property type="entry name" value="Zinc-ribbon_6_bact"/>
</dbReference>
<dbReference type="PIRSF" id="PIRSF012641">
    <property type="entry name" value="UCP012641"/>
    <property type="match status" value="1"/>
</dbReference>
<dbReference type="Proteomes" id="UP000182258">
    <property type="component" value="Unassembled WGS sequence"/>
</dbReference>
<reference evidence="2 3" key="1">
    <citation type="submission" date="2016-10" db="EMBL/GenBank/DDBJ databases">
        <authorList>
            <person name="de Groot N.N."/>
        </authorList>
    </citation>
    <scope>NUCLEOTIDE SEQUENCE [LARGE SCALE GENOMIC DNA]</scope>
    <source>
        <strain evidence="2 3">CGMCC 1.10210</strain>
    </source>
</reference>
<dbReference type="InterPro" id="IPR031321">
    <property type="entry name" value="UCP012641"/>
</dbReference>
<name>A0A1I1PRC7_9HYPH</name>
<dbReference type="AlphaFoldDB" id="A0A1I1PRC7"/>
<feature type="domain" description="Zinc-ribbon" evidence="1">
    <location>
        <begin position="16"/>
        <end position="107"/>
    </location>
</feature>
<gene>
    <name evidence="2" type="ORF">SAMN04488059_12224</name>
</gene>
<evidence type="ECO:0000259" key="1">
    <source>
        <dbReference type="Pfam" id="PF10005"/>
    </source>
</evidence>
<dbReference type="Pfam" id="PF10005">
    <property type="entry name" value="Zn_ribbon_DZR_6"/>
    <property type="match status" value="1"/>
</dbReference>
<protein>
    <recommendedName>
        <fullName evidence="1">Zinc-ribbon domain-containing protein</fullName>
    </recommendedName>
</protein>